<dbReference type="SUPFAM" id="SSF51735">
    <property type="entry name" value="NAD(P)-binding Rossmann-fold domains"/>
    <property type="match status" value="1"/>
</dbReference>
<sequence length="307" mass="32409">MTTEQGRQYLVFGATGAQGGAVARTLAERGHPVRGFARRDTGSVPPGVSLVTGDLADPAAVREAFTGVTHAAVTLPLVYDAQTVAGYARNIADAARQAGVQLLVFNTNTCIPDEATPYPAYETRRATETILRDSGVPLIVLRPPVYLENLFNPGVGGALANQNVLAYPLPADRRVAWLSHGDLAAAMVAALDRPDLVGRSVQFGGGEVVTGPELAEIFSGVLGRRISYLPLEVDAFQEGLAFALGGPAATGVAGIYRWVGQEAGRDLFDLDPATLPKALNVGPRPIAEWVAAQPWQQFAQENQTEPS</sequence>
<evidence type="ECO:0000259" key="3">
    <source>
        <dbReference type="Pfam" id="PF05368"/>
    </source>
</evidence>
<name>A0ABS2J469_9ACTN</name>
<evidence type="ECO:0000313" key="4">
    <source>
        <dbReference type="EMBL" id="MBM7081360.1"/>
    </source>
</evidence>
<evidence type="ECO:0000256" key="1">
    <source>
        <dbReference type="ARBA" id="ARBA00006328"/>
    </source>
</evidence>
<reference evidence="4 5" key="1">
    <citation type="submission" date="2021-02" db="EMBL/GenBank/DDBJ databases">
        <authorList>
            <person name="Lee D.-H."/>
        </authorList>
    </citation>
    <scope>NUCLEOTIDE SEQUENCE [LARGE SCALE GENOMIC DNA]</scope>
    <source>
        <strain evidence="4 5">MMS20-R2-29</strain>
    </source>
</reference>
<dbReference type="InterPro" id="IPR008030">
    <property type="entry name" value="NmrA-like"/>
</dbReference>
<comment type="similarity">
    <text evidence="1">Belongs to the NmrA-type oxidoreductase family.</text>
</comment>
<dbReference type="InterPro" id="IPR051164">
    <property type="entry name" value="NmrA-like_oxidored"/>
</dbReference>
<dbReference type="RefSeq" id="WP_204956713.1">
    <property type="nucleotide sequence ID" value="NZ_JAFEUO010000001.1"/>
</dbReference>
<proteinExistence type="inferred from homology"/>
<feature type="domain" description="NmrA-like" evidence="3">
    <location>
        <begin position="10"/>
        <end position="289"/>
    </location>
</feature>
<dbReference type="InterPro" id="IPR036291">
    <property type="entry name" value="NAD(P)-bd_dom_sf"/>
</dbReference>
<dbReference type="PANTHER" id="PTHR42748">
    <property type="entry name" value="NITROGEN METABOLITE REPRESSION PROTEIN NMRA FAMILY MEMBER"/>
    <property type="match status" value="1"/>
</dbReference>
<protein>
    <submittedName>
        <fullName evidence="4">NmrA family NAD(P)-binding protein</fullName>
    </submittedName>
</protein>
<evidence type="ECO:0000313" key="5">
    <source>
        <dbReference type="Proteomes" id="UP000809587"/>
    </source>
</evidence>
<keyword evidence="5" id="KW-1185">Reference proteome</keyword>
<dbReference type="PANTHER" id="PTHR42748:SF7">
    <property type="entry name" value="NMRA LIKE REDOX SENSOR 1-RELATED"/>
    <property type="match status" value="1"/>
</dbReference>
<organism evidence="4 5">
    <name type="scientific">Micromonospora humidisoli</name>
    <dbReference type="NCBI Taxonomy" id="2807622"/>
    <lineage>
        <taxon>Bacteria</taxon>
        <taxon>Bacillati</taxon>
        <taxon>Actinomycetota</taxon>
        <taxon>Actinomycetes</taxon>
        <taxon>Micromonosporales</taxon>
        <taxon>Micromonosporaceae</taxon>
        <taxon>Micromonospora</taxon>
    </lineage>
</organism>
<dbReference type="Pfam" id="PF05368">
    <property type="entry name" value="NmrA"/>
    <property type="match status" value="1"/>
</dbReference>
<evidence type="ECO:0000256" key="2">
    <source>
        <dbReference type="ARBA" id="ARBA00022857"/>
    </source>
</evidence>
<comment type="caution">
    <text evidence="4">The sequence shown here is derived from an EMBL/GenBank/DDBJ whole genome shotgun (WGS) entry which is preliminary data.</text>
</comment>
<accession>A0ABS2J469</accession>
<keyword evidence="2" id="KW-0521">NADP</keyword>
<dbReference type="EMBL" id="JAFEUO010000001">
    <property type="protein sequence ID" value="MBM7081360.1"/>
    <property type="molecule type" value="Genomic_DNA"/>
</dbReference>
<dbReference type="Proteomes" id="UP000809587">
    <property type="component" value="Unassembled WGS sequence"/>
</dbReference>
<gene>
    <name evidence="4" type="ORF">JQN84_02205</name>
</gene>
<dbReference type="Gene3D" id="3.40.50.720">
    <property type="entry name" value="NAD(P)-binding Rossmann-like Domain"/>
    <property type="match status" value="1"/>
</dbReference>